<keyword evidence="5" id="KW-0560">Oxidoreductase</keyword>
<evidence type="ECO:0000256" key="2">
    <source>
        <dbReference type="ARBA" id="ARBA00007825"/>
    </source>
</evidence>
<evidence type="ECO:0000256" key="1">
    <source>
        <dbReference type="ARBA" id="ARBA00001965"/>
    </source>
</evidence>
<keyword evidence="10" id="KW-1185">Reference proteome</keyword>
<dbReference type="Pfam" id="PF00775">
    <property type="entry name" value="Dioxygenase_C"/>
    <property type="match status" value="1"/>
</dbReference>
<dbReference type="InterPro" id="IPR000627">
    <property type="entry name" value="Intradiol_dOase_C"/>
</dbReference>
<sequence>MTAPVSLKDLTIDNITENVHAINSQCSNPRLKYILERVVTHLHDLARETRLTTDEWMTAIQFLTQVGQISSDVRQEFILLSDILGLSLLVDSIDHPKPKGSTEGTVLGPFHTHEAEHVGEGSLISQDPDGEPLLVLCTLKDIDGKPIDGASIDVWETDSKGFYDVQHADRNGPDGRAVLKSDNEGNFWFKAIVPVPYPIPHDGPVGKLLKVLGRHPYRPSHMHFMFKKDGYDPLITALYLKDDPYESTDAVFGVKDSLVVSIQKVTDEEMAKKYDVKVGSALMTYDFVLVSDTAAAKLRRQKAEEAMAGLGRNFKFIDDLPVPDVD</sequence>
<evidence type="ECO:0000313" key="9">
    <source>
        <dbReference type="EMBL" id="RFN53265.1"/>
    </source>
</evidence>
<proteinExistence type="inferred from homology"/>
<evidence type="ECO:0000259" key="8">
    <source>
        <dbReference type="Pfam" id="PF04444"/>
    </source>
</evidence>
<evidence type="ECO:0000313" key="10">
    <source>
        <dbReference type="Proteomes" id="UP000265631"/>
    </source>
</evidence>
<gene>
    <name evidence="9" type="ORF">FIE12Z_2415</name>
</gene>
<dbReference type="GO" id="GO:0008199">
    <property type="term" value="F:ferric iron binding"/>
    <property type="evidence" value="ECO:0007669"/>
    <property type="project" value="InterPro"/>
</dbReference>
<keyword evidence="4 9" id="KW-0223">Dioxygenase</keyword>
<dbReference type="InterPro" id="IPR015889">
    <property type="entry name" value="Intradiol_dOase_core"/>
</dbReference>
<reference evidence="9 10" key="1">
    <citation type="journal article" date="2018" name="PLoS Pathog.">
        <title>Evolution of structural diversity of trichothecenes, a family of toxins produced by plant pathogenic and entomopathogenic fungi.</title>
        <authorList>
            <person name="Proctor R.H."/>
            <person name="McCormick S.P."/>
            <person name="Kim H.S."/>
            <person name="Cardoza R.E."/>
            <person name="Stanley A.M."/>
            <person name="Lindo L."/>
            <person name="Kelly A."/>
            <person name="Brown D.W."/>
            <person name="Lee T."/>
            <person name="Vaughan M.M."/>
            <person name="Alexander N.J."/>
            <person name="Busman M."/>
            <person name="Gutierrez S."/>
        </authorList>
    </citation>
    <scope>NUCLEOTIDE SEQUENCE [LARGE SCALE GENOMIC DNA]</scope>
    <source>
        <strain evidence="9 10">NRRL 13405</strain>
    </source>
</reference>
<accession>A0A395N033</accession>
<dbReference type="Gene3D" id="2.60.130.10">
    <property type="entry name" value="Aromatic compound dioxygenase"/>
    <property type="match status" value="1"/>
</dbReference>
<dbReference type="InterPro" id="IPR050770">
    <property type="entry name" value="Intradiol_RC_Dioxygenase"/>
</dbReference>
<comment type="caution">
    <text evidence="9">The sequence shown here is derived from an EMBL/GenBank/DDBJ whole genome shotgun (WGS) entry which is preliminary data.</text>
</comment>
<dbReference type="EMBL" id="PXXK01000047">
    <property type="protein sequence ID" value="RFN53265.1"/>
    <property type="molecule type" value="Genomic_DNA"/>
</dbReference>
<evidence type="ECO:0000256" key="4">
    <source>
        <dbReference type="ARBA" id="ARBA00022964"/>
    </source>
</evidence>
<dbReference type="CDD" id="cd03461">
    <property type="entry name" value="1_2-HQD"/>
    <property type="match status" value="1"/>
</dbReference>
<comment type="cofactor">
    <cofactor evidence="1">
        <name>Fe(3+)</name>
        <dbReference type="ChEBI" id="CHEBI:29034"/>
    </cofactor>
</comment>
<dbReference type="InterPro" id="IPR039390">
    <property type="entry name" value="1_2-HQD/HQD"/>
</dbReference>
<dbReference type="GO" id="GO:0018576">
    <property type="term" value="F:catechol 1,2-dioxygenase activity"/>
    <property type="evidence" value="ECO:0007669"/>
    <property type="project" value="InterPro"/>
</dbReference>
<evidence type="ECO:0000259" key="7">
    <source>
        <dbReference type="Pfam" id="PF00775"/>
    </source>
</evidence>
<feature type="domain" description="Intradiol ring-cleavage dioxygenases" evidence="7">
    <location>
        <begin position="108"/>
        <end position="289"/>
    </location>
</feature>
<evidence type="ECO:0000256" key="3">
    <source>
        <dbReference type="ARBA" id="ARBA00022723"/>
    </source>
</evidence>
<dbReference type="Proteomes" id="UP000265631">
    <property type="component" value="Unassembled WGS sequence"/>
</dbReference>
<dbReference type="STRING" id="2594813.A0A395N033"/>
<organism evidence="9 10">
    <name type="scientific">Fusarium flagelliforme</name>
    <dbReference type="NCBI Taxonomy" id="2675880"/>
    <lineage>
        <taxon>Eukaryota</taxon>
        <taxon>Fungi</taxon>
        <taxon>Dikarya</taxon>
        <taxon>Ascomycota</taxon>
        <taxon>Pezizomycotina</taxon>
        <taxon>Sordariomycetes</taxon>
        <taxon>Hypocreomycetidae</taxon>
        <taxon>Hypocreales</taxon>
        <taxon>Nectriaceae</taxon>
        <taxon>Fusarium</taxon>
        <taxon>Fusarium incarnatum-equiseti species complex</taxon>
    </lineage>
</organism>
<protein>
    <submittedName>
        <fullName evidence="9">Putative hydroxyquinol-1,2-dioxygenase</fullName>
    </submittedName>
</protein>
<comment type="similarity">
    <text evidence="2">Belongs to the intradiol ring-cleavage dioxygenase family.</text>
</comment>
<dbReference type="PANTHER" id="PTHR33711:SF7">
    <property type="entry name" value="INTRADIOL RING-CLEAVAGE DIOXYGENASES DOMAIN-CONTAINING PROTEIN-RELATED"/>
    <property type="match status" value="1"/>
</dbReference>
<evidence type="ECO:0000256" key="5">
    <source>
        <dbReference type="ARBA" id="ARBA00023002"/>
    </source>
</evidence>
<dbReference type="Pfam" id="PF04444">
    <property type="entry name" value="Dioxygenase_N"/>
    <property type="match status" value="1"/>
</dbReference>
<evidence type="ECO:0000256" key="6">
    <source>
        <dbReference type="ARBA" id="ARBA00023004"/>
    </source>
</evidence>
<feature type="domain" description="Catechol dioxygenase N-terminal" evidence="8">
    <location>
        <begin position="28"/>
        <end position="101"/>
    </location>
</feature>
<dbReference type="AlphaFoldDB" id="A0A395N033"/>
<name>A0A395N033_9HYPO</name>
<dbReference type="SUPFAM" id="SSF49482">
    <property type="entry name" value="Aromatic compound dioxygenase"/>
    <property type="match status" value="1"/>
</dbReference>
<keyword evidence="6" id="KW-0408">Iron</keyword>
<dbReference type="GO" id="GO:0009712">
    <property type="term" value="P:catechol-containing compound metabolic process"/>
    <property type="evidence" value="ECO:0007669"/>
    <property type="project" value="InterPro"/>
</dbReference>
<dbReference type="PANTHER" id="PTHR33711">
    <property type="entry name" value="DIOXYGENASE, PUTATIVE (AFU_ORTHOLOGUE AFUA_2G02910)-RELATED"/>
    <property type="match status" value="1"/>
</dbReference>
<dbReference type="InterPro" id="IPR007535">
    <property type="entry name" value="Catechol_dOase_N"/>
</dbReference>
<keyword evidence="3" id="KW-0479">Metal-binding</keyword>